<reference evidence="2 3" key="1">
    <citation type="submission" date="2015-12" db="EMBL/GenBank/DDBJ databases">
        <authorList>
            <person name="Shamseldin A."/>
            <person name="Moawad H."/>
            <person name="Abd El-Rahim W.M."/>
            <person name="Sadowsky M.J."/>
        </authorList>
    </citation>
    <scope>NUCLEOTIDE SEQUENCE [LARGE SCALE GENOMIC DNA]</scope>
    <source>
        <strain evidence="2 3">WF1</strain>
    </source>
</reference>
<feature type="transmembrane region" description="Helical" evidence="1">
    <location>
        <begin position="15"/>
        <end position="41"/>
    </location>
</feature>
<dbReference type="AlphaFoldDB" id="A0A1V8M4D3"/>
<evidence type="ECO:0000313" key="3">
    <source>
        <dbReference type="Proteomes" id="UP000191980"/>
    </source>
</evidence>
<dbReference type="Pfam" id="PF11086">
    <property type="entry name" value="DUF2878"/>
    <property type="match status" value="1"/>
</dbReference>
<dbReference type="RefSeq" id="WP_080523640.1">
    <property type="nucleotide sequence ID" value="NZ_LPUF01000002.1"/>
</dbReference>
<evidence type="ECO:0000313" key="2">
    <source>
        <dbReference type="EMBL" id="OQK16263.1"/>
    </source>
</evidence>
<organism evidence="2 3">
    <name type="scientific">Methyloprofundus sedimenti</name>
    <dbReference type="NCBI Taxonomy" id="1420851"/>
    <lineage>
        <taxon>Bacteria</taxon>
        <taxon>Pseudomonadati</taxon>
        <taxon>Pseudomonadota</taxon>
        <taxon>Gammaproteobacteria</taxon>
        <taxon>Methylococcales</taxon>
        <taxon>Methylococcaceae</taxon>
        <taxon>Methyloprofundus</taxon>
    </lineage>
</organism>
<feature type="transmembrane region" description="Helical" evidence="1">
    <location>
        <begin position="53"/>
        <end position="76"/>
    </location>
</feature>
<evidence type="ECO:0008006" key="4">
    <source>
        <dbReference type="Google" id="ProtNLM"/>
    </source>
</evidence>
<proteinExistence type="predicted"/>
<sequence length="175" mass="19459">MQRKNLINLLWLQGLWFVAVIGAASGLVWPAFVMLNAFIVWQLHPANHIQGDFPLVLVALLIGFILDSSWISLGLIQFSSPNTINNLAPLWILLLWVGLALTLNHSLAWLQHRLGLAAVCSAISSPLSYLGAERLGALQFNDHFWSGFFCIATSWAIVVPFLLWLARNLRSSNAM</sequence>
<keyword evidence="1" id="KW-0472">Membrane</keyword>
<name>A0A1V8M4D3_9GAMM</name>
<keyword evidence="3" id="KW-1185">Reference proteome</keyword>
<feature type="transmembrane region" description="Helical" evidence="1">
    <location>
        <begin position="144"/>
        <end position="166"/>
    </location>
</feature>
<comment type="caution">
    <text evidence="2">The sequence shown here is derived from an EMBL/GenBank/DDBJ whole genome shotgun (WGS) entry which is preliminary data.</text>
</comment>
<keyword evidence="1" id="KW-0812">Transmembrane</keyword>
<dbReference type="STRING" id="1420851.AU255_14310"/>
<protein>
    <recommendedName>
        <fullName evidence="4">DUF2878 domain-containing protein</fullName>
    </recommendedName>
</protein>
<dbReference type="OrthoDB" id="288800at2"/>
<dbReference type="Proteomes" id="UP000191980">
    <property type="component" value="Unassembled WGS sequence"/>
</dbReference>
<keyword evidence="1" id="KW-1133">Transmembrane helix</keyword>
<dbReference type="EMBL" id="LPUF01000002">
    <property type="protein sequence ID" value="OQK16263.1"/>
    <property type="molecule type" value="Genomic_DNA"/>
</dbReference>
<accession>A0A1V8M4D3</accession>
<feature type="transmembrane region" description="Helical" evidence="1">
    <location>
        <begin position="88"/>
        <end position="107"/>
    </location>
</feature>
<dbReference type="InterPro" id="IPR021306">
    <property type="entry name" value="DUF2878"/>
</dbReference>
<evidence type="ECO:0000256" key="1">
    <source>
        <dbReference type="SAM" id="Phobius"/>
    </source>
</evidence>
<gene>
    <name evidence="2" type="ORF">AU255_14310</name>
</gene>